<evidence type="ECO:0000259" key="7">
    <source>
        <dbReference type="PROSITE" id="PS50225"/>
    </source>
</evidence>
<dbReference type="InterPro" id="IPR043136">
    <property type="entry name" value="B30.2/SPRY_sf"/>
</dbReference>
<comment type="similarity">
    <text evidence="3">Belongs to the SPSB family.</text>
</comment>
<dbReference type="PANTHER" id="PTHR12245">
    <property type="entry name" value="SPRY DOMAIN CONTAINING SOCS BOX PROTEIN"/>
    <property type="match status" value="1"/>
</dbReference>
<evidence type="ECO:0000256" key="3">
    <source>
        <dbReference type="ARBA" id="ARBA00010910"/>
    </source>
</evidence>
<feature type="domain" description="SOCS box" evidence="7">
    <location>
        <begin position="154"/>
        <end position="194"/>
    </location>
</feature>
<evidence type="ECO:0000256" key="1">
    <source>
        <dbReference type="ARBA" id="ARBA00004123"/>
    </source>
</evidence>
<accession>A0ABQ8MIQ5</accession>
<dbReference type="Pfam" id="PF00622">
    <property type="entry name" value="SPRY"/>
    <property type="match status" value="1"/>
</dbReference>
<evidence type="ECO:0000313" key="8">
    <source>
        <dbReference type="EMBL" id="KAI2662550.1"/>
    </source>
</evidence>
<evidence type="ECO:0000256" key="2">
    <source>
        <dbReference type="ARBA" id="ARBA00004906"/>
    </source>
</evidence>
<dbReference type="InterPro" id="IPR001496">
    <property type="entry name" value="SOCS_box"/>
</dbReference>
<sequence length="204" mass="23052">MLRSFRGHTWESWEWDPDSKSPDAYLSLCRQAVYFHVSPLLDSQGTAGVRGTKGFTHGEHYWEVEFLEPPYGSSVMVGVGTQNALLHTGDQKFVNLIGFIWHNGRSRKYTEPFYERNTVIGVLLDLSAGTLTFFRNGVGKALYPLVSSTAPETELQLGVRSQRISSLQEQCIHIITQSLSDYRQAHKLPLPTPLICQIHTHVHL</sequence>
<keyword evidence="9" id="KW-1185">Reference proteome</keyword>
<dbReference type="InterPro" id="IPR003877">
    <property type="entry name" value="SPRY_dom"/>
</dbReference>
<dbReference type="InterPro" id="IPR050672">
    <property type="entry name" value="FBXO45-Fsn/SPSB_families"/>
</dbReference>
<dbReference type="Gene3D" id="2.60.120.920">
    <property type="match status" value="1"/>
</dbReference>
<evidence type="ECO:0000256" key="5">
    <source>
        <dbReference type="ARBA" id="ARBA00023242"/>
    </source>
</evidence>
<dbReference type="PANTHER" id="PTHR12245:SF16">
    <property type="entry name" value="SPRY DOMAIN-CONTAINING SOCS BOX PROTEIN 3-LIKE"/>
    <property type="match status" value="1"/>
</dbReference>
<dbReference type="PROSITE" id="PS50225">
    <property type="entry name" value="SOCS"/>
    <property type="match status" value="1"/>
</dbReference>
<dbReference type="InterPro" id="IPR003879">
    <property type="entry name" value="Butyrophylin_SPRY"/>
</dbReference>
<evidence type="ECO:0000313" key="9">
    <source>
        <dbReference type="Proteomes" id="UP000830375"/>
    </source>
</evidence>
<name>A0ABQ8MIQ5_LABRO</name>
<dbReference type="SMART" id="SM00449">
    <property type="entry name" value="SPRY"/>
    <property type="match status" value="1"/>
</dbReference>
<comment type="pathway">
    <text evidence="2">Protein modification; protein ubiquitination.</text>
</comment>
<dbReference type="PRINTS" id="PR01407">
    <property type="entry name" value="BUTYPHLNCDUF"/>
</dbReference>
<dbReference type="SUPFAM" id="SSF49899">
    <property type="entry name" value="Concanavalin A-like lectins/glucanases"/>
    <property type="match status" value="1"/>
</dbReference>
<dbReference type="CDD" id="cd12876">
    <property type="entry name" value="SPRY_SOCS3"/>
    <property type="match status" value="1"/>
</dbReference>
<evidence type="ECO:0000259" key="6">
    <source>
        <dbReference type="PROSITE" id="PS50188"/>
    </source>
</evidence>
<feature type="domain" description="B30.2/SPRY" evidence="6">
    <location>
        <begin position="1"/>
        <end position="181"/>
    </location>
</feature>
<protein>
    <recommendedName>
        <fullName evidence="4">SPRY domain-containing SOCS box protein 3</fullName>
    </recommendedName>
</protein>
<dbReference type="PROSITE" id="PS50188">
    <property type="entry name" value="B302_SPRY"/>
    <property type="match status" value="1"/>
</dbReference>
<dbReference type="InterPro" id="IPR001870">
    <property type="entry name" value="B30.2/SPRY"/>
</dbReference>
<dbReference type="EMBL" id="JACTAM010000007">
    <property type="protein sequence ID" value="KAI2662550.1"/>
    <property type="molecule type" value="Genomic_DNA"/>
</dbReference>
<dbReference type="Proteomes" id="UP000830375">
    <property type="component" value="Unassembled WGS sequence"/>
</dbReference>
<dbReference type="InterPro" id="IPR013320">
    <property type="entry name" value="ConA-like_dom_sf"/>
</dbReference>
<evidence type="ECO:0000256" key="4">
    <source>
        <dbReference type="ARBA" id="ARBA00014684"/>
    </source>
</evidence>
<organism evidence="8 9">
    <name type="scientific">Labeo rohita</name>
    <name type="common">Indian major carp</name>
    <name type="synonym">Cyprinus rohita</name>
    <dbReference type="NCBI Taxonomy" id="84645"/>
    <lineage>
        <taxon>Eukaryota</taxon>
        <taxon>Metazoa</taxon>
        <taxon>Chordata</taxon>
        <taxon>Craniata</taxon>
        <taxon>Vertebrata</taxon>
        <taxon>Euteleostomi</taxon>
        <taxon>Actinopterygii</taxon>
        <taxon>Neopterygii</taxon>
        <taxon>Teleostei</taxon>
        <taxon>Ostariophysi</taxon>
        <taxon>Cypriniformes</taxon>
        <taxon>Cyprinidae</taxon>
        <taxon>Labeoninae</taxon>
        <taxon>Labeonini</taxon>
        <taxon>Labeo</taxon>
    </lineage>
</organism>
<comment type="caution">
    <text evidence="8">The sequence shown here is derived from an EMBL/GenBank/DDBJ whole genome shotgun (WGS) entry which is preliminary data.</text>
</comment>
<gene>
    <name evidence="8" type="ORF">H4Q32_001429</name>
</gene>
<reference evidence="8 9" key="1">
    <citation type="submission" date="2022-01" db="EMBL/GenBank/DDBJ databases">
        <title>A high-quality chromosome-level genome assembly of rohu carp, Labeo rohita.</title>
        <authorList>
            <person name="Arick M.A. II"/>
            <person name="Hsu C.-Y."/>
            <person name="Magbanua Z."/>
            <person name="Pechanova O."/>
            <person name="Grover C."/>
            <person name="Miller E."/>
            <person name="Thrash A."/>
            <person name="Ezzel L."/>
            <person name="Alam S."/>
            <person name="Benzie J."/>
            <person name="Hamilton M."/>
            <person name="Karsi A."/>
            <person name="Lawrence M.L."/>
            <person name="Peterson D.G."/>
        </authorList>
    </citation>
    <scope>NUCLEOTIDE SEQUENCE [LARGE SCALE GENOMIC DNA]</scope>
    <source>
        <strain evidence="9">BAU-BD-2019</strain>
        <tissue evidence="8">Blood</tissue>
    </source>
</reference>
<comment type="subcellular location">
    <subcellularLocation>
        <location evidence="1">Nucleus</location>
    </subcellularLocation>
</comment>
<proteinExistence type="inferred from homology"/>
<dbReference type="InterPro" id="IPR035754">
    <property type="entry name" value="SPRY_SPSB3"/>
</dbReference>
<keyword evidence="5" id="KW-0539">Nucleus</keyword>